<protein>
    <submittedName>
        <fullName evidence="2">Uncharacterized protein</fullName>
    </submittedName>
</protein>
<evidence type="ECO:0000313" key="2">
    <source>
        <dbReference type="EMBL" id="GAA1867084.1"/>
    </source>
</evidence>
<sequence>MNTPGNRLVIWGGAIVTLCGIGHSVGALIQVAPTHAAAWLGGVLWEPVNQNYLAFTPAMGALWYTHYSFGLPLLLLGAMFLTLGLRGMAPPRLITAALMLWAVIGEIASGLSPLILLVPAGILLLLGASRPREVAIRA</sequence>
<gene>
    <name evidence="2" type="ORF">GCM10009751_26610</name>
</gene>
<dbReference type="Proteomes" id="UP001501094">
    <property type="component" value="Unassembled WGS sequence"/>
</dbReference>
<proteinExistence type="predicted"/>
<evidence type="ECO:0000256" key="1">
    <source>
        <dbReference type="SAM" id="Phobius"/>
    </source>
</evidence>
<feature type="transmembrane region" description="Helical" evidence="1">
    <location>
        <begin position="60"/>
        <end position="81"/>
    </location>
</feature>
<evidence type="ECO:0000313" key="3">
    <source>
        <dbReference type="Proteomes" id="UP001501094"/>
    </source>
</evidence>
<name>A0ABN2NFH1_9MICO</name>
<keyword evidence="1" id="KW-1133">Transmembrane helix</keyword>
<organism evidence="2 3">
    <name type="scientific">Myceligenerans crystallogenes</name>
    <dbReference type="NCBI Taxonomy" id="316335"/>
    <lineage>
        <taxon>Bacteria</taxon>
        <taxon>Bacillati</taxon>
        <taxon>Actinomycetota</taxon>
        <taxon>Actinomycetes</taxon>
        <taxon>Micrococcales</taxon>
        <taxon>Promicromonosporaceae</taxon>
        <taxon>Myceligenerans</taxon>
    </lineage>
</organism>
<keyword evidence="3" id="KW-1185">Reference proteome</keyword>
<keyword evidence="1" id="KW-0472">Membrane</keyword>
<feature type="transmembrane region" description="Helical" evidence="1">
    <location>
        <begin position="93"/>
        <end position="126"/>
    </location>
</feature>
<accession>A0ABN2NFH1</accession>
<dbReference type="EMBL" id="BAAANL010000005">
    <property type="protein sequence ID" value="GAA1867084.1"/>
    <property type="molecule type" value="Genomic_DNA"/>
</dbReference>
<dbReference type="RefSeq" id="WP_344103640.1">
    <property type="nucleotide sequence ID" value="NZ_BAAANL010000005.1"/>
</dbReference>
<keyword evidence="1" id="KW-0812">Transmembrane</keyword>
<reference evidence="3" key="1">
    <citation type="journal article" date="2019" name="Int. J. Syst. Evol. Microbiol.">
        <title>The Global Catalogue of Microorganisms (GCM) 10K type strain sequencing project: providing services to taxonomists for standard genome sequencing and annotation.</title>
        <authorList>
            <consortium name="The Broad Institute Genomics Platform"/>
            <consortium name="The Broad Institute Genome Sequencing Center for Infectious Disease"/>
            <person name="Wu L."/>
            <person name="Ma J."/>
        </authorList>
    </citation>
    <scope>NUCLEOTIDE SEQUENCE [LARGE SCALE GENOMIC DNA]</scope>
    <source>
        <strain evidence="3">JCM 14326</strain>
    </source>
</reference>
<comment type="caution">
    <text evidence="2">The sequence shown here is derived from an EMBL/GenBank/DDBJ whole genome shotgun (WGS) entry which is preliminary data.</text>
</comment>